<accession>E5XQI7</accession>
<dbReference type="HOGENOM" id="CLU_086500_5_1_11"/>
<gene>
    <name evidence="1" type="ORF">HMPREF9336_01774</name>
</gene>
<comment type="caution">
    <text evidence="1">The sequence shown here is derived from an EMBL/GenBank/DDBJ whole genome shotgun (WGS) entry which is preliminary data.</text>
</comment>
<evidence type="ECO:0000313" key="1">
    <source>
        <dbReference type="EMBL" id="EFV13385.1"/>
    </source>
</evidence>
<protein>
    <recommendedName>
        <fullName evidence="3">DUF393 domain-containing protein</fullName>
    </recommendedName>
</protein>
<dbReference type="Proteomes" id="UP000004816">
    <property type="component" value="Unassembled WGS sequence"/>
</dbReference>
<sequence length="132" mass="14546">MPDRGKLEVLTDADCGFCQRSVEFLRKMDRKGRLTFTALQTPGAPARFGITVDQAYEQLWTLDPSGRRAGGAEAVAVAADVALGLRVFERALRPRLVRRAADRGYRWVAEHRYMLPGASGACAVPRELAAQK</sequence>
<dbReference type="AlphaFoldDB" id="E5XQI7"/>
<dbReference type="eggNOG" id="COG3011">
    <property type="taxonomic scope" value="Bacteria"/>
</dbReference>
<reference evidence="1 2" key="1">
    <citation type="journal article" date="2011" name="Stand. Genomic Sci.">
        <title>High quality draft genome sequence of Segniliparus rugosus CDC 945(T)= (ATCC BAA-974(T)).</title>
        <authorList>
            <person name="Earl A.M."/>
            <person name="Desjardins C.A."/>
            <person name="Fitzgerald M.G."/>
            <person name="Arachchi H.M."/>
            <person name="Zeng Q."/>
            <person name="Mehta T."/>
            <person name="Griggs A."/>
            <person name="Birren B.W."/>
            <person name="Toney N.C."/>
            <person name="Carr J."/>
            <person name="Posey J."/>
            <person name="Butler W.R."/>
        </authorList>
    </citation>
    <scope>NUCLEOTIDE SEQUENCE [LARGE SCALE GENOMIC DNA]</scope>
    <source>
        <strain evidence="2">ATCC BAA-974 / DSM 45345 / CCUG 50838 / CIP 108380 / JCM 13579 / CDC 945</strain>
    </source>
</reference>
<organism evidence="1 2">
    <name type="scientific">Segniliparus rugosus (strain ATCC BAA-974 / DSM 45345 / CCUG 50838 / CIP 108380 / JCM 13579 / CDC 945)</name>
    <dbReference type="NCBI Taxonomy" id="679197"/>
    <lineage>
        <taxon>Bacteria</taxon>
        <taxon>Bacillati</taxon>
        <taxon>Actinomycetota</taxon>
        <taxon>Actinomycetes</taxon>
        <taxon>Mycobacteriales</taxon>
        <taxon>Segniliparaceae</taxon>
        <taxon>Segniliparus</taxon>
    </lineage>
</organism>
<keyword evidence="2" id="KW-1185">Reference proteome</keyword>
<dbReference type="STRING" id="679197.HMPREF9336_01774"/>
<evidence type="ECO:0000313" key="2">
    <source>
        <dbReference type="Proteomes" id="UP000004816"/>
    </source>
</evidence>
<name>E5XQI7_SEGRC</name>
<dbReference type="OrthoDB" id="9813713at2"/>
<dbReference type="Pfam" id="PF04134">
    <property type="entry name" value="DCC1-like"/>
    <property type="match status" value="1"/>
</dbReference>
<dbReference type="EMBL" id="ACZI02000002">
    <property type="protein sequence ID" value="EFV13385.1"/>
    <property type="molecule type" value="Genomic_DNA"/>
</dbReference>
<proteinExistence type="predicted"/>
<dbReference type="RefSeq" id="WP_007469543.1">
    <property type="nucleotide sequence ID" value="NZ_KI391953.1"/>
</dbReference>
<dbReference type="GO" id="GO:0015035">
    <property type="term" value="F:protein-disulfide reductase activity"/>
    <property type="evidence" value="ECO:0007669"/>
    <property type="project" value="InterPro"/>
</dbReference>
<evidence type="ECO:0008006" key="3">
    <source>
        <dbReference type="Google" id="ProtNLM"/>
    </source>
</evidence>
<dbReference type="InterPro" id="IPR007263">
    <property type="entry name" value="DCC1-like"/>
</dbReference>